<gene>
    <name evidence="2" type="ORF">WR25_12845</name>
</gene>
<proteinExistence type="predicted"/>
<keyword evidence="3" id="KW-1185">Reference proteome</keyword>
<feature type="compositionally biased region" description="Polar residues" evidence="1">
    <location>
        <begin position="400"/>
        <end position="436"/>
    </location>
</feature>
<evidence type="ECO:0000313" key="3">
    <source>
        <dbReference type="Proteomes" id="UP000218231"/>
    </source>
</evidence>
<feature type="region of interest" description="Disordered" evidence="1">
    <location>
        <begin position="220"/>
        <end position="331"/>
    </location>
</feature>
<feature type="region of interest" description="Disordered" evidence="1">
    <location>
        <begin position="77"/>
        <end position="130"/>
    </location>
</feature>
<dbReference type="Proteomes" id="UP000218231">
    <property type="component" value="Unassembled WGS sequence"/>
</dbReference>
<evidence type="ECO:0000256" key="1">
    <source>
        <dbReference type="SAM" id="MobiDB-lite"/>
    </source>
</evidence>
<comment type="caution">
    <text evidence="2">The sequence shown here is derived from an EMBL/GenBank/DDBJ whole genome shotgun (WGS) entry which is preliminary data.</text>
</comment>
<protein>
    <submittedName>
        <fullName evidence="2">Uncharacterized protein</fullName>
    </submittedName>
</protein>
<reference evidence="2 3" key="1">
    <citation type="journal article" date="2017" name="Curr. Biol.">
        <title>Genome architecture and evolution of a unichromosomal asexual nematode.</title>
        <authorList>
            <person name="Fradin H."/>
            <person name="Zegar C."/>
            <person name="Gutwein M."/>
            <person name="Lucas J."/>
            <person name="Kovtun M."/>
            <person name="Corcoran D."/>
            <person name="Baugh L.R."/>
            <person name="Kiontke K."/>
            <person name="Gunsalus K."/>
            <person name="Fitch D.H."/>
            <person name="Piano F."/>
        </authorList>
    </citation>
    <scope>NUCLEOTIDE SEQUENCE [LARGE SCALE GENOMIC DNA]</scope>
    <source>
        <strain evidence="2">PF1309</strain>
    </source>
</reference>
<feature type="region of interest" description="Disordered" evidence="1">
    <location>
        <begin position="349"/>
        <end position="436"/>
    </location>
</feature>
<feature type="compositionally biased region" description="Polar residues" evidence="1">
    <location>
        <begin position="240"/>
        <end position="307"/>
    </location>
</feature>
<feature type="compositionally biased region" description="Polar residues" evidence="1">
    <location>
        <begin position="96"/>
        <end position="105"/>
    </location>
</feature>
<feature type="compositionally biased region" description="Low complexity" evidence="1">
    <location>
        <begin position="308"/>
        <end position="319"/>
    </location>
</feature>
<accession>A0A2A2JBW4</accession>
<sequence length="679" mass="75063">MEIASIQSLSGSSPGSGFNPAADLKQLDDINGAIINLEMCKKISNESRRVESQGYSTVLQRERDEREQLRQRFFKEQEEKMRQSMEKRKSEEIQRTAPSNAQNLGDYSREIGSGGYDSAKKLKQNGSGPCGQNMKGTCGYKKWVFPGFLKMSAENMMHAKRKPDQWMQYPTGPQTMTPQQYYVQSPNPHTMMMQRQHSAPALPQNGYDIHPAFRPNGIGAMGHSYPPQQVPNTPPVPQAFAQNQGCTTLPSTSTESMPPANVSSGYMANQQNYAQPEQTPAQFPQQATSPANGTNLNMNPSPATGQVNQNSQSQQSQQSETDLDTPNLNENGVQDIMKNIAAETTSMLPELGGDLDDELFGNSDSGNQPSTSNPTSVQAQNDAQNSTGTPNGIVLPPSHLSANHVMSPQNQMPYNTTPHHNMHSNNSANGPSSVHSIHSNPLSNGNCATPITPGSSQMIAGPMSVHQQQQQPINRPPSNSMQQQLTRAPSAPNANAFPQQVPPNQMPMAQNGPNMIAQPNAPMPMMIPQQQQQQQVMIQGQSVTQPGSSYYQPHPGMMTHPSMIPHAQAAQAQAQAQAQYRYFHQQQQLHMQQVMMQRQGMQFPPQYYQQMRVAQTMPDDVNGMQRQHPAVMMDPRMAQMEMANFNQAAYPNGMHLTMFYQQQQQQRLQAAPPNYPPIN</sequence>
<feature type="compositionally biased region" description="Basic and acidic residues" evidence="1">
    <location>
        <begin position="77"/>
        <end position="94"/>
    </location>
</feature>
<name>A0A2A2JBW4_9BILA</name>
<dbReference type="EMBL" id="LIAE01010546">
    <property type="protein sequence ID" value="PAV59002.1"/>
    <property type="molecule type" value="Genomic_DNA"/>
</dbReference>
<organism evidence="2 3">
    <name type="scientific">Diploscapter pachys</name>
    <dbReference type="NCBI Taxonomy" id="2018661"/>
    <lineage>
        <taxon>Eukaryota</taxon>
        <taxon>Metazoa</taxon>
        <taxon>Ecdysozoa</taxon>
        <taxon>Nematoda</taxon>
        <taxon>Chromadorea</taxon>
        <taxon>Rhabditida</taxon>
        <taxon>Rhabditina</taxon>
        <taxon>Rhabditomorpha</taxon>
        <taxon>Rhabditoidea</taxon>
        <taxon>Rhabditidae</taxon>
        <taxon>Diploscapter</taxon>
    </lineage>
</organism>
<feature type="compositionally biased region" description="Polar residues" evidence="1">
    <location>
        <begin position="362"/>
        <end position="390"/>
    </location>
</feature>
<feature type="compositionally biased region" description="Pro residues" evidence="1">
    <location>
        <begin position="228"/>
        <end position="237"/>
    </location>
</feature>
<evidence type="ECO:0000313" key="2">
    <source>
        <dbReference type="EMBL" id="PAV59002.1"/>
    </source>
</evidence>
<dbReference type="AlphaFoldDB" id="A0A2A2JBW4"/>